<protein>
    <recommendedName>
        <fullName evidence="4">Secreted protein</fullName>
    </recommendedName>
</protein>
<keyword evidence="3" id="KW-1185">Reference proteome</keyword>
<dbReference type="STRING" id="47312.SAMN04489765_1949"/>
<name>A0A1H1DYM0_9ACTN</name>
<feature type="chain" id="PRO_5010325216" description="Secreted protein" evidence="1">
    <location>
        <begin position="35"/>
        <end position="160"/>
    </location>
</feature>
<dbReference type="AlphaFoldDB" id="A0A1H1DYM0"/>
<gene>
    <name evidence="2" type="ORF">SAMN04489765_1949</name>
</gene>
<organism evidence="2 3">
    <name type="scientific">Tsukamurella pulmonis</name>
    <dbReference type="NCBI Taxonomy" id="47312"/>
    <lineage>
        <taxon>Bacteria</taxon>
        <taxon>Bacillati</taxon>
        <taxon>Actinomycetota</taxon>
        <taxon>Actinomycetes</taxon>
        <taxon>Mycobacteriales</taxon>
        <taxon>Tsukamurellaceae</taxon>
        <taxon>Tsukamurella</taxon>
    </lineage>
</organism>
<dbReference type="EMBL" id="FNLF01000002">
    <property type="protein sequence ID" value="SDQ81450.1"/>
    <property type="molecule type" value="Genomic_DNA"/>
</dbReference>
<evidence type="ECO:0000313" key="3">
    <source>
        <dbReference type="Proteomes" id="UP000183053"/>
    </source>
</evidence>
<reference evidence="3" key="1">
    <citation type="submission" date="2016-10" db="EMBL/GenBank/DDBJ databases">
        <authorList>
            <person name="Varghese N."/>
            <person name="Submissions S."/>
        </authorList>
    </citation>
    <scope>NUCLEOTIDE SEQUENCE [LARGE SCALE GENOMIC DNA]</scope>
    <source>
        <strain evidence="3">DSM 44142</strain>
    </source>
</reference>
<proteinExistence type="predicted"/>
<sequence>MGETMPSTTRLRRTAATGGALLAALAVAAGPVQAAPGDPTLAGTDTHGFTTQPAARCDGADRATALFTGGNGDPYRFAVCRTANGAPYLRAWANGRPSLADTQGPRIGLRGTAVNGSDTLFAARGATVDVGVSPIAIRWPDNGAGAWTVSYPIRAAWHRG</sequence>
<evidence type="ECO:0008006" key="4">
    <source>
        <dbReference type="Google" id="ProtNLM"/>
    </source>
</evidence>
<accession>A0A1H1DYM0</accession>
<evidence type="ECO:0000256" key="1">
    <source>
        <dbReference type="SAM" id="SignalP"/>
    </source>
</evidence>
<evidence type="ECO:0000313" key="2">
    <source>
        <dbReference type="EMBL" id="SDQ81450.1"/>
    </source>
</evidence>
<dbReference type="Proteomes" id="UP000183053">
    <property type="component" value="Unassembled WGS sequence"/>
</dbReference>
<keyword evidence="1" id="KW-0732">Signal</keyword>
<feature type="signal peptide" evidence="1">
    <location>
        <begin position="1"/>
        <end position="34"/>
    </location>
</feature>